<accession>A0A024H674</accession>
<protein>
    <submittedName>
        <fullName evidence="2">Uncharacterized protein</fullName>
    </submittedName>
</protein>
<dbReference type="Gene3D" id="1.20.120.1630">
    <property type="match status" value="1"/>
</dbReference>
<feature type="transmembrane region" description="Helical" evidence="1">
    <location>
        <begin position="132"/>
        <end position="154"/>
    </location>
</feature>
<keyword evidence="1" id="KW-1133">Transmembrane helix</keyword>
<dbReference type="PANTHER" id="PTHR32251">
    <property type="entry name" value="3-OXO-5-ALPHA-STEROID 4-DEHYDROGENASE"/>
    <property type="match status" value="1"/>
</dbReference>
<comment type="caution">
    <text evidence="2">The sequence shown here is derived from an EMBL/GenBank/DDBJ whole genome shotgun (WGS) entry which is preliminary data.</text>
</comment>
<feature type="transmembrane region" description="Helical" evidence="1">
    <location>
        <begin position="32"/>
        <end position="53"/>
    </location>
</feature>
<feature type="transmembrane region" description="Helical" evidence="1">
    <location>
        <begin position="90"/>
        <end position="111"/>
    </location>
</feature>
<proteinExistence type="predicted"/>
<feature type="transmembrane region" description="Helical" evidence="1">
    <location>
        <begin position="166"/>
        <end position="184"/>
    </location>
</feature>
<dbReference type="Proteomes" id="UP000035722">
    <property type="component" value="Unassembled WGS sequence"/>
</dbReference>
<dbReference type="OrthoDB" id="9779233at2"/>
<keyword evidence="3" id="KW-1185">Reference proteome</keyword>
<evidence type="ECO:0000256" key="1">
    <source>
        <dbReference type="SAM" id="Phobius"/>
    </source>
</evidence>
<dbReference type="STRING" id="861266.ARTSIC4J27_3226"/>
<sequence length="289" mass="31528">MNEKSRKALISIPIAVVAGLLIALAGSQGGSAIGGVPVFALGVAAAFVIQWLVFVPSYKAQTEKFYDLAGALTYIAITVFLVLASPGVDARGLLLAAMVVLWAVRLGSYLFRRVMKHGKDDRFDELKTDFARFLNTWTLQGLWVVLTAALAWVAITSDKQVGLDGFFWVGLLVWALGITVETVADVQKTRFKADPANKGRFISTGLWSRSRHPNYFGEITLWVGVAIIALPVLQGWQWAALVSPVFVALLLIRGSGVPPLEEKADRKWGGQPDYEAYKKDTPVLVPKLT</sequence>
<dbReference type="EMBL" id="CAQI01000048">
    <property type="protein sequence ID" value="CCQ47246.1"/>
    <property type="molecule type" value="Genomic_DNA"/>
</dbReference>
<keyword evidence="1" id="KW-0812">Transmembrane</keyword>
<gene>
    <name evidence="2" type="primary">LOC100145110</name>
    <name evidence="2" type="ORF">ARTSIC4J27_3226</name>
</gene>
<organism evidence="2 3">
    <name type="scientific">Pseudarthrobacter siccitolerans</name>
    <dbReference type="NCBI Taxonomy" id="861266"/>
    <lineage>
        <taxon>Bacteria</taxon>
        <taxon>Bacillati</taxon>
        <taxon>Actinomycetota</taxon>
        <taxon>Actinomycetes</taxon>
        <taxon>Micrococcales</taxon>
        <taxon>Micrococcaceae</taxon>
        <taxon>Pseudarthrobacter</taxon>
    </lineage>
</organism>
<evidence type="ECO:0000313" key="2">
    <source>
        <dbReference type="EMBL" id="CCQ47246.1"/>
    </source>
</evidence>
<dbReference type="PANTHER" id="PTHR32251:SF17">
    <property type="entry name" value="STEROID 5-ALPHA REDUCTASE C-TERMINAL DOMAIN-CONTAINING PROTEIN"/>
    <property type="match status" value="1"/>
</dbReference>
<dbReference type="AlphaFoldDB" id="A0A024H674"/>
<dbReference type="GO" id="GO:0016020">
    <property type="term" value="C:membrane"/>
    <property type="evidence" value="ECO:0007669"/>
    <property type="project" value="TreeGrafter"/>
</dbReference>
<evidence type="ECO:0000313" key="3">
    <source>
        <dbReference type="Proteomes" id="UP000035722"/>
    </source>
</evidence>
<feature type="transmembrane region" description="Helical" evidence="1">
    <location>
        <begin position="65"/>
        <end position="84"/>
    </location>
</feature>
<dbReference type="Pfam" id="PF06966">
    <property type="entry name" value="DUF1295"/>
    <property type="match status" value="1"/>
</dbReference>
<keyword evidence="1" id="KW-0472">Membrane</keyword>
<reference evidence="3" key="1">
    <citation type="journal article" date="2014" name="Genome Announc.">
        <title>Genome Sequence of Arthrobacter siccitolerans 4J27, a Xeroprotectant-Producing Desiccation-Tolerant Microorganism.</title>
        <authorList>
            <person name="Manzanera M."/>
            <person name="Santa-Cruz-Calvo L."/>
            <person name="Vilchez J.I."/>
            <person name="Garcia-Fontana C."/>
            <person name="Silva-Castro G.A."/>
            <person name="Calvo C."/>
            <person name="Gonzalez-Lopez J."/>
        </authorList>
    </citation>
    <scope>NUCLEOTIDE SEQUENCE [LARGE SCALE GENOMIC DNA]</scope>
    <source>
        <strain evidence="3">4J27</strain>
    </source>
</reference>
<feature type="transmembrane region" description="Helical" evidence="1">
    <location>
        <begin position="215"/>
        <end position="232"/>
    </location>
</feature>
<feature type="transmembrane region" description="Helical" evidence="1">
    <location>
        <begin position="7"/>
        <end position="26"/>
    </location>
</feature>
<dbReference type="RefSeq" id="WP_050056109.1">
    <property type="nucleotide sequence ID" value="NZ_CAQI01000048.1"/>
</dbReference>
<dbReference type="PROSITE" id="PS50244">
    <property type="entry name" value="S5A_REDUCTASE"/>
    <property type="match status" value="1"/>
</dbReference>
<dbReference type="InterPro" id="IPR010721">
    <property type="entry name" value="UstE-like"/>
</dbReference>
<name>A0A024H674_9MICC</name>